<evidence type="ECO:0000256" key="4">
    <source>
        <dbReference type="ARBA" id="ARBA00023002"/>
    </source>
</evidence>
<dbReference type="Proteomes" id="UP000770015">
    <property type="component" value="Unassembled WGS sequence"/>
</dbReference>
<dbReference type="GO" id="GO:0004499">
    <property type="term" value="F:N,N-dimethylaniline monooxygenase activity"/>
    <property type="evidence" value="ECO:0007669"/>
    <property type="project" value="InterPro"/>
</dbReference>
<dbReference type="SUPFAM" id="SSF51905">
    <property type="entry name" value="FAD/NAD(P)-binding domain"/>
    <property type="match status" value="2"/>
</dbReference>
<keyword evidence="2" id="KW-0285">Flavoprotein</keyword>
<evidence type="ECO:0000256" key="1">
    <source>
        <dbReference type="ARBA" id="ARBA00010139"/>
    </source>
</evidence>
<evidence type="ECO:0000256" key="2">
    <source>
        <dbReference type="ARBA" id="ARBA00022630"/>
    </source>
</evidence>
<protein>
    <recommendedName>
        <fullName evidence="7">Monooxygenase</fullName>
    </recommendedName>
</protein>
<sequence length="548" mass="61938">MAGPKVIIIGGGVGAIAMAHTLKWKLGFTNFEIYDKRERPGGTWVANTYPGCGSDVPIHLYSFSFNLNPDWTQALADQEEILNYIESTVDKFQLRRHFNLQKECRGAEWKSGQWKVNFYDVKTGREFSEKCDILLSAVGGFSQPREPNFPGLEKFRGEVFHTAEWNHDFDYTNKRIAVIGNGCSAAQVVPSIAPKVKQITQYARSAQWYHPRPNKVFTSWNKFCFRYLPFWQRWRRLDLFLKTDQLASVYGSDEGQVSQRLALEEEAKRYIYSQAPKEYHSFIVPKFPLGCKRRIYDPGYLACLHRPNVALLPEGIKQVTETGIVSETGKEEDFDAIILATGFSVTSFLTPMRIVGKTGQTLEDQWDQHRGAQAYMGTFVHNHPNFAILFGPNTFPAFNSVIYAIEVQVDYIANVLMKPVLDGYATVIEVDPKAEEKFITDLDKVLEETVFSAGCSNWYINKAGRNSAAWPGLAVTFWKATIFPRWKDFNMNGGSVWWPLRKAGRQISGSSSAIVVALLVAIAWGSWTAPGLLQESAMRVASLVNLKL</sequence>
<dbReference type="InterPro" id="IPR051209">
    <property type="entry name" value="FAD-bind_Monooxygenase_sf"/>
</dbReference>
<dbReference type="GO" id="GO:0050660">
    <property type="term" value="F:flavin adenine dinucleotide binding"/>
    <property type="evidence" value="ECO:0007669"/>
    <property type="project" value="InterPro"/>
</dbReference>
<evidence type="ECO:0000256" key="3">
    <source>
        <dbReference type="ARBA" id="ARBA00022827"/>
    </source>
</evidence>
<organism evidence="5 6">
    <name type="scientific">Plectosphaerella plurivora</name>
    <dbReference type="NCBI Taxonomy" id="936078"/>
    <lineage>
        <taxon>Eukaryota</taxon>
        <taxon>Fungi</taxon>
        <taxon>Dikarya</taxon>
        <taxon>Ascomycota</taxon>
        <taxon>Pezizomycotina</taxon>
        <taxon>Sordariomycetes</taxon>
        <taxon>Hypocreomycetidae</taxon>
        <taxon>Glomerellales</taxon>
        <taxon>Plectosphaerellaceae</taxon>
        <taxon>Plectosphaerella</taxon>
    </lineage>
</organism>
<dbReference type="AlphaFoldDB" id="A0A9P9A693"/>
<dbReference type="PANTHER" id="PTHR42877">
    <property type="entry name" value="L-ORNITHINE N(5)-MONOOXYGENASE-RELATED"/>
    <property type="match status" value="1"/>
</dbReference>
<comment type="caution">
    <text evidence="5">The sequence shown here is derived from an EMBL/GenBank/DDBJ whole genome shotgun (WGS) entry which is preliminary data.</text>
</comment>
<reference evidence="5" key="1">
    <citation type="journal article" date="2021" name="Nat. Commun.">
        <title>Genetic determinants of endophytism in the Arabidopsis root mycobiome.</title>
        <authorList>
            <person name="Mesny F."/>
            <person name="Miyauchi S."/>
            <person name="Thiergart T."/>
            <person name="Pickel B."/>
            <person name="Atanasova L."/>
            <person name="Karlsson M."/>
            <person name="Huettel B."/>
            <person name="Barry K.W."/>
            <person name="Haridas S."/>
            <person name="Chen C."/>
            <person name="Bauer D."/>
            <person name="Andreopoulos W."/>
            <person name="Pangilinan J."/>
            <person name="LaButti K."/>
            <person name="Riley R."/>
            <person name="Lipzen A."/>
            <person name="Clum A."/>
            <person name="Drula E."/>
            <person name="Henrissat B."/>
            <person name="Kohler A."/>
            <person name="Grigoriev I.V."/>
            <person name="Martin F.M."/>
            <person name="Hacquard S."/>
        </authorList>
    </citation>
    <scope>NUCLEOTIDE SEQUENCE</scope>
    <source>
        <strain evidence="5">MPI-SDFR-AT-0117</strain>
    </source>
</reference>
<dbReference type="Gene3D" id="3.50.50.60">
    <property type="entry name" value="FAD/NAD(P)-binding domain"/>
    <property type="match status" value="2"/>
</dbReference>
<dbReference type="OrthoDB" id="74360at2759"/>
<dbReference type="GO" id="GO:0050661">
    <property type="term" value="F:NADP binding"/>
    <property type="evidence" value="ECO:0007669"/>
    <property type="project" value="InterPro"/>
</dbReference>
<gene>
    <name evidence="5" type="ORF">F5X68DRAFT_251258</name>
</gene>
<dbReference type="PANTHER" id="PTHR42877:SF4">
    <property type="entry name" value="FAD_NAD(P)-BINDING DOMAIN-CONTAINING PROTEIN-RELATED"/>
    <property type="match status" value="1"/>
</dbReference>
<keyword evidence="4" id="KW-0560">Oxidoreductase</keyword>
<dbReference type="EMBL" id="JAGSXJ010000041">
    <property type="protein sequence ID" value="KAH6663998.1"/>
    <property type="molecule type" value="Genomic_DNA"/>
</dbReference>
<dbReference type="InterPro" id="IPR020946">
    <property type="entry name" value="Flavin_mOase-like"/>
</dbReference>
<dbReference type="Pfam" id="PF00743">
    <property type="entry name" value="FMO-like"/>
    <property type="match status" value="1"/>
</dbReference>
<accession>A0A9P9A693</accession>
<evidence type="ECO:0000313" key="5">
    <source>
        <dbReference type="EMBL" id="KAH6663998.1"/>
    </source>
</evidence>
<keyword evidence="6" id="KW-1185">Reference proteome</keyword>
<evidence type="ECO:0000313" key="6">
    <source>
        <dbReference type="Proteomes" id="UP000770015"/>
    </source>
</evidence>
<name>A0A9P9A693_9PEZI</name>
<proteinExistence type="inferred from homology"/>
<keyword evidence="3" id="KW-0274">FAD</keyword>
<evidence type="ECO:0008006" key="7">
    <source>
        <dbReference type="Google" id="ProtNLM"/>
    </source>
</evidence>
<dbReference type="InterPro" id="IPR036188">
    <property type="entry name" value="FAD/NAD-bd_sf"/>
</dbReference>
<comment type="similarity">
    <text evidence="1">Belongs to the FAD-binding monooxygenase family.</text>
</comment>